<feature type="domain" description="Caspase family p20" evidence="4">
    <location>
        <begin position="1"/>
        <end position="54"/>
    </location>
</feature>
<dbReference type="GO" id="GO:0004197">
    <property type="term" value="F:cysteine-type endopeptidase activity"/>
    <property type="evidence" value="ECO:0007669"/>
    <property type="project" value="InterPro"/>
</dbReference>
<dbReference type="InterPro" id="IPR011600">
    <property type="entry name" value="Pept_C14_caspase"/>
</dbReference>
<dbReference type="InterPro" id="IPR033139">
    <property type="entry name" value="Caspase_cys_AS"/>
</dbReference>
<evidence type="ECO:0000259" key="3">
    <source>
        <dbReference type="PROSITE" id="PS50207"/>
    </source>
</evidence>
<feature type="non-terminal residue" evidence="5">
    <location>
        <position position="180"/>
    </location>
</feature>
<dbReference type="InterPro" id="IPR002138">
    <property type="entry name" value="Pept_C14_p10"/>
</dbReference>
<gene>
    <name evidence="5" type="ORF">NEMVEDRAFT_v1g136835</name>
</gene>
<dbReference type="SMART" id="SM00115">
    <property type="entry name" value="CASc"/>
    <property type="match status" value="1"/>
</dbReference>
<accession>A7SXL6</accession>
<name>A7SXL6_NEMVE</name>
<dbReference type="eggNOG" id="KOG3573">
    <property type="taxonomic scope" value="Eukaryota"/>
</dbReference>
<dbReference type="InterPro" id="IPR001309">
    <property type="entry name" value="Pept_C14_p20"/>
</dbReference>
<dbReference type="InterPro" id="IPR052039">
    <property type="entry name" value="Caspase-related_regulators"/>
</dbReference>
<dbReference type="SUPFAM" id="SSF52129">
    <property type="entry name" value="Caspase-like"/>
    <property type="match status" value="1"/>
</dbReference>
<dbReference type="PRINTS" id="PR00376">
    <property type="entry name" value="IL1BCENZYME"/>
</dbReference>
<dbReference type="PROSITE" id="PS01122">
    <property type="entry name" value="CASPASE_CYS"/>
    <property type="match status" value="1"/>
</dbReference>
<protein>
    <submittedName>
        <fullName evidence="5">Uncharacterized protein</fullName>
    </submittedName>
</protein>
<dbReference type="OMA" id="CAYMEAN"/>
<dbReference type="STRING" id="45351.A7SXL6"/>
<dbReference type="EMBL" id="DS469890">
    <property type="protein sequence ID" value="EDO31564.1"/>
    <property type="molecule type" value="Genomic_DNA"/>
</dbReference>
<evidence type="ECO:0000256" key="2">
    <source>
        <dbReference type="RuleBase" id="RU003971"/>
    </source>
</evidence>
<dbReference type="PhylomeDB" id="A7SXL6"/>
<evidence type="ECO:0000256" key="1">
    <source>
        <dbReference type="ARBA" id="ARBA00010134"/>
    </source>
</evidence>
<feature type="domain" description="Caspase family p10" evidence="3">
    <location>
        <begin position="75"/>
        <end position="170"/>
    </location>
</feature>
<reference evidence="5 6" key="1">
    <citation type="journal article" date="2007" name="Science">
        <title>Sea anemone genome reveals ancestral eumetazoan gene repertoire and genomic organization.</title>
        <authorList>
            <person name="Putnam N.H."/>
            <person name="Srivastava M."/>
            <person name="Hellsten U."/>
            <person name="Dirks B."/>
            <person name="Chapman J."/>
            <person name="Salamov A."/>
            <person name="Terry A."/>
            <person name="Shapiro H."/>
            <person name="Lindquist E."/>
            <person name="Kapitonov V.V."/>
            <person name="Jurka J."/>
            <person name="Genikhovich G."/>
            <person name="Grigoriev I.V."/>
            <person name="Lucas S.M."/>
            <person name="Steele R.E."/>
            <person name="Finnerty J.R."/>
            <person name="Technau U."/>
            <person name="Martindale M.Q."/>
            <person name="Rokhsar D.S."/>
        </authorList>
    </citation>
    <scope>NUCLEOTIDE SEQUENCE [LARGE SCALE GENOMIC DNA]</scope>
    <source>
        <strain evidence="6">CH2 X CH6</strain>
    </source>
</reference>
<dbReference type="InParanoid" id="A7SXL6"/>
<dbReference type="PANTHER" id="PTHR22576:SF41">
    <property type="entry name" value="CASPASE 14, APOPTOSIS-RELATED CYSTEINE PEPTIDASE"/>
    <property type="match status" value="1"/>
</dbReference>
<keyword evidence="6" id="KW-1185">Reference proteome</keyword>
<evidence type="ECO:0000313" key="6">
    <source>
        <dbReference type="Proteomes" id="UP000001593"/>
    </source>
</evidence>
<dbReference type="Gene3D" id="3.30.70.1470">
    <property type="entry name" value="Caspase-like"/>
    <property type="match status" value="1"/>
</dbReference>
<dbReference type="HOGENOM" id="CLU_036904_2_2_1"/>
<dbReference type="Gene3D" id="3.40.50.1460">
    <property type="match status" value="1"/>
</dbReference>
<evidence type="ECO:0000259" key="4">
    <source>
        <dbReference type="PROSITE" id="PS50208"/>
    </source>
</evidence>
<dbReference type="AlphaFoldDB" id="A7SXL6"/>
<comment type="similarity">
    <text evidence="1 2">Belongs to the peptidase C14A family.</text>
</comment>
<organism evidence="5 6">
    <name type="scientific">Nematostella vectensis</name>
    <name type="common">Starlet sea anemone</name>
    <dbReference type="NCBI Taxonomy" id="45351"/>
    <lineage>
        <taxon>Eukaryota</taxon>
        <taxon>Metazoa</taxon>
        <taxon>Cnidaria</taxon>
        <taxon>Anthozoa</taxon>
        <taxon>Hexacorallia</taxon>
        <taxon>Actiniaria</taxon>
        <taxon>Edwardsiidae</taxon>
        <taxon>Nematostella</taxon>
    </lineage>
</organism>
<proteinExistence type="inferred from homology"/>
<dbReference type="InterPro" id="IPR029030">
    <property type="entry name" value="Caspase-like_dom_sf"/>
</dbReference>
<sequence length="180" mass="20226">ICVIMSHGGKNGILTNDLNFVDVDEITGKFQGTNCPQLATKPKLFFIQACRGDDVDKGYRGHRNHHHEEELPVTLPSEADFLIAYSTTKGKVSFRRYTPDCAYMEANLASMGSWFISCLVDVLLAYSHREDLMSMLTRVNHAMASLYSNAGNKQMACQLSMLTKKLYFANLMEKEDEGND</sequence>
<dbReference type="Proteomes" id="UP000001593">
    <property type="component" value="Unassembled WGS sequence"/>
</dbReference>
<dbReference type="PROSITE" id="PS50207">
    <property type="entry name" value="CASPASE_P10"/>
    <property type="match status" value="1"/>
</dbReference>
<dbReference type="PROSITE" id="PS50208">
    <property type="entry name" value="CASPASE_P20"/>
    <property type="match status" value="1"/>
</dbReference>
<dbReference type="GO" id="GO:0006508">
    <property type="term" value="P:proteolysis"/>
    <property type="evidence" value="ECO:0007669"/>
    <property type="project" value="InterPro"/>
</dbReference>
<evidence type="ECO:0000313" key="5">
    <source>
        <dbReference type="EMBL" id="EDO31564.1"/>
    </source>
</evidence>
<dbReference type="InterPro" id="IPR015917">
    <property type="entry name" value="Pept_C14A"/>
</dbReference>
<dbReference type="PANTHER" id="PTHR22576">
    <property type="entry name" value="MUCOSA ASSOCIATED LYMPHOID TISSUE LYMPHOMA TRANSLOCATION PROTEIN 1/PARACASPASE"/>
    <property type="match status" value="1"/>
</dbReference>
<dbReference type="Pfam" id="PF00656">
    <property type="entry name" value="Peptidase_C14"/>
    <property type="match status" value="1"/>
</dbReference>